<protein>
    <recommendedName>
        <fullName evidence="1">JmjC domain-containing protein</fullName>
    </recommendedName>
</protein>
<dbReference type="AlphaFoldDB" id="A0A1G1ZG76"/>
<proteinExistence type="predicted"/>
<dbReference type="Pfam" id="PF08007">
    <property type="entry name" value="JmjC_2"/>
    <property type="match status" value="1"/>
</dbReference>
<gene>
    <name evidence="2" type="ORF">A3B92_01775</name>
</gene>
<dbReference type="Proteomes" id="UP000177960">
    <property type="component" value="Unassembled WGS sequence"/>
</dbReference>
<sequence>MSNWVLVKKEIIEETLRAESKQGKGLVEPLKSLAAEKNLPFKILEDKEVVNEAEVHRHEGDLWQCLEGEVTFICGGELVEPKAKQNPDGTLDEREWKGKAIQDGTEMVLRPGDWLWIPPGVAHQHNCKGIARMFIIKIPKV</sequence>
<name>A0A1G1ZG76_9BACT</name>
<dbReference type="STRING" id="1798404.A3B92_01775"/>
<reference evidence="2 3" key="1">
    <citation type="journal article" date="2016" name="Nat. Commun.">
        <title>Thousands of microbial genomes shed light on interconnected biogeochemical processes in an aquifer system.</title>
        <authorList>
            <person name="Anantharaman K."/>
            <person name="Brown C.T."/>
            <person name="Hug L.A."/>
            <person name="Sharon I."/>
            <person name="Castelle C.J."/>
            <person name="Probst A.J."/>
            <person name="Thomas B.C."/>
            <person name="Singh A."/>
            <person name="Wilkins M.J."/>
            <person name="Karaoz U."/>
            <person name="Brodie E.L."/>
            <person name="Williams K.H."/>
            <person name="Hubbard S.S."/>
            <person name="Banfield J.F."/>
        </authorList>
    </citation>
    <scope>NUCLEOTIDE SEQUENCE [LARGE SCALE GENOMIC DNA]</scope>
</reference>
<dbReference type="EMBL" id="MHJG01000021">
    <property type="protein sequence ID" value="OGY63562.1"/>
    <property type="molecule type" value="Genomic_DNA"/>
</dbReference>
<dbReference type="InterPro" id="IPR011051">
    <property type="entry name" value="RmlC_Cupin_sf"/>
</dbReference>
<evidence type="ECO:0000259" key="1">
    <source>
        <dbReference type="Pfam" id="PF08007"/>
    </source>
</evidence>
<accession>A0A1G1ZG76</accession>
<comment type="caution">
    <text evidence="2">The sequence shown here is derived from an EMBL/GenBank/DDBJ whole genome shotgun (WGS) entry which is preliminary data.</text>
</comment>
<evidence type="ECO:0000313" key="3">
    <source>
        <dbReference type="Proteomes" id="UP000177960"/>
    </source>
</evidence>
<dbReference type="InterPro" id="IPR003347">
    <property type="entry name" value="JmjC_dom"/>
</dbReference>
<feature type="domain" description="JmjC" evidence="1">
    <location>
        <begin position="101"/>
        <end position="129"/>
    </location>
</feature>
<dbReference type="SUPFAM" id="SSF51182">
    <property type="entry name" value="RmlC-like cupins"/>
    <property type="match status" value="1"/>
</dbReference>
<dbReference type="InterPro" id="IPR014710">
    <property type="entry name" value="RmlC-like_jellyroll"/>
</dbReference>
<evidence type="ECO:0000313" key="2">
    <source>
        <dbReference type="EMBL" id="OGY63562.1"/>
    </source>
</evidence>
<organism evidence="2 3">
    <name type="scientific">Candidatus Harrisonbacteria bacterium RIFCSPHIGHO2_02_FULL_42_16</name>
    <dbReference type="NCBI Taxonomy" id="1798404"/>
    <lineage>
        <taxon>Bacteria</taxon>
        <taxon>Candidatus Harrisoniibacteriota</taxon>
    </lineage>
</organism>
<dbReference type="Gene3D" id="2.60.120.10">
    <property type="entry name" value="Jelly Rolls"/>
    <property type="match status" value="1"/>
</dbReference>